<dbReference type="InterPro" id="IPR033764">
    <property type="entry name" value="Sdr_B"/>
</dbReference>
<evidence type="ECO:0000256" key="5">
    <source>
        <dbReference type="ARBA" id="ARBA00023157"/>
    </source>
</evidence>
<dbReference type="Pfam" id="PF00182">
    <property type="entry name" value="Glyco_hydro_19"/>
    <property type="match status" value="2"/>
</dbReference>
<dbReference type="EMBL" id="JALLPJ020001324">
    <property type="protein sequence ID" value="KAL3769834.1"/>
    <property type="molecule type" value="Genomic_DNA"/>
</dbReference>
<dbReference type="Proteomes" id="UP001530400">
    <property type="component" value="Unassembled WGS sequence"/>
</dbReference>
<feature type="compositionally biased region" description="Polar residues" evidence="6">
    <location>
        <begin position="1025"/>
        <end position="1040"/>
    </location>
</feature>
<feature type="region of interest" description="Disordered" evidence="6">
    <location>
        <begin position="1118"/>
        <end position="1157"/>
    </location>
</feature>
<evidence type="ECO:0000256" key="7">
    <source>
        <dbReference type="SAM" id="SignalP"/>
    </source>
</evidence>
<keyword evidence="5" id="KW-1015">Disulfide bond</keyword>
<sequence length="1693" mass="184171">MKPMSSAIVIVWPRPFASAATAAVASSLIESEAPMLMKPVRDGLRANSKQRNLDWTPPSYACSTSNCPTSTHLCLANPNHPQRTEDATCAPCQGSQTYWPCDVAGLCYCWDKSNGEKQIPPAPSTKSISDGGGLENNSLGNYEWKISDTDPCDIVTESVFKSLAPMALAPYTYHGFCEAVRLYNADHPTEGVFNMGNEWNQRIELAAFFGNALHESDEFKAGREYLMCADQTMKGGEMYCKPCDVGSFDWDTFKCSASLASEGRAFHSYCQSNLLPPDGCQCDDVFEDPDLLGYVKADQVYFGRGSIQLSWNYNYIRASVALTGAPQTFCQRPDLVATKEEYAWGAGLFYWMENVKNDKTCHQSVLMNSDFGETLDNINGGLECPADDEGWHSQAVQLRLNRYCRAATALGLQRLLSLTGCMDMDKKLEQCLEEGNCNDCMVFVDKVGLLEGGPSQNGFSGGNTEEPVSVEVEPDVENADSSEVAEAEPNENNQQDHSTATQKPTSKPTPQSSQQRTSKPTKLYSYTPRGPCSGEPCFIPPEIKNDPNSTLQFCRNAAGICGAGSAYCNAESTWTDFCHDCDADSSYGCPTFGCSDCKGASQICVGNLNSFNPISDGDCAACAKGQSYWPCDIQTAEGCWCHDTNLPRVEPAAPSGLELESKSQNSIEIGIGICGTLIDEDVYNTLAPNAAAPFTYQGFCEALDHYNSHHAEKIFRMGSYQQRLAELAAFLGMASHETSGFTASREYLSCGDNKIVNGELYCKPCASDDYNYDTHQCAVSMLAGDQSYMNFCQPYTAPPDGCNCEYVKQVEATGPLEGYMRANDIFFGRGSIQLSHNFNYIRASASMTGHDDTFCSQPEMLANVETYSWGVGMYLWMDKMSKEGLTSHVSVLRDVHEDDSFYSMAIINRIDHYCHAAKILGVPKLLSLDGCEGLRDVFTSCMADEGCPHCQYWHPDLSAVTSSTPPATETLLTTEAVDTTSTAEEMTSADTSNQPLNNQKPPDRLTKRPTRPPRTETLSTAEAVDTTSTSDTSNQPLNNQKPPDRSTKRPTRPPRTPPSKSSIPPPVEEGNNLSSQFASGITMHSNTFAESSDGENENENAVAETSQADSFAVISHSKLSNDSESTPSRTKAPTAPPSIRSASPTTESPVSNMASGFDEMNNWALTPLDVTDEPEATTSSTGISVDATINVQDIVFRPPSLTSTNEDALTADKITTSTTTIPMLDVTTSTATSKPEVGPSLGDVGTLMEMSASVEQEEAIASFETVPTQLSSDGFSTSDGTIIGATKEPTEQLASLPDEVEHSIGIISGRVWLTDENGEDVGMRGILVDVFECETDEWVEGTRTASEGHYIFEDLVEGSYHVRITKTRSYVFSNDEDSEVDSDGKSQCVEISLAHHSHSINAGMSSVEDESNSFAEITSETADANATDDMVDVLEENATDDMMDVPANCRGEPCSNGECRSKYSFCGSGEEYCNSDSQWTPDCPTIAPSWRPSPAPTTDQPTFVVDLHTQCSGEPCEADSVDWCRSELGFCGGGSLYCNTDSIWLPECTMIHPTNSPNQASNSSVITPEPGSLEPTSAPYNSMYDGWSSYKTPTLSEVLPNKNKHANSTLESVLVDNEELQSAVSDQNEEKGSNEVEPKATKQQNPFNSEWYDRYSYLDSVVKTSTATSIAGYTLVYKMFNLGMILLVIECII</sequence>
<feature type="region of interest" description="Disordered" evidence="6">
    <location>
        <begin position="454"/>
        <end position="525"/>
    </location>
</feature>
<feature type="compositionally biased region" description="Low complexity" evidence="6">
    <location>
        <begin position="974"/>
        <end position="985"/>
    </location>
</feature>
<comment type="subcellular location">
    <subcellularLocation>
        <location evidence="1">Secreted</location>
    </subcellularLocation>
</comment>
<keyword evidence="3 7" id="KW-0732">Signal</keyword>
<proteinExistence type="predicted"/>
<dbReference type="Gene3D" id="1.10.530.10">
    <property type="match status" value="2"/>
</dbReference>
<dbReference type="GO" id="GO:0051707">
    <property type="term" value="P:response to other organism"/>
    <property type="evidence" value="ECO:0007669"/>
    <property type="project" value="UniProtKB-ARBA"/>
</dbReference>
<evidence type="ECO:0000313" key="10">
    <source>
        <dbReference type="Proteomes" id="UP001530400"/>
    </source>
</evidence>
<evidence type="ECO:0000256" key="1">
    <source>
        <dbReference type="ARBA" id="ARBA00004613"/>
    </source>
</evidence>
<gene>
    <name evidence="9" type="ORF">ACHAWO_011324</name>
</gene>
<dbReference type="SUPFAM" id="SSF49478">
    <property type="entry name" value="Cna protein B-type domain"/>
    <property type="match status" value="1"/>
</dbReference>
<dbReference type="InterPro" id="IPR000726">
    <property type="entry name" value="Glyco_hydro_19_cat"/>
</dbReference>
<keyword evidence="2" id="KW-0964">Secreted</keyword>
<evidence type="ECO:0000313" key="9">
    <source>
        <dbReference type="EMBL" id="KAL3769834.1"/>
    </source>
</evidence>
<feature type="domain" description="Chitin-binding type-1" evidence="8">
    <location>
        <begin position="1448"/>
        <end position="1483"/>
    </location>
</feature>
<dbReference type="SUPFAM" id="SSF53955">
    <property type="entry name" value="Lysozyme-like"/>
    <property type="match status" value="2"/>
</dbReference>
<evidence type="ECO:0000256" key="2">
    <source>
        <dbReference type="ARBA" id="ARBA00022525"/>
    </source>
</evidence>
<dbReference type="CDD" id="cd00035">
    <property type="entry name" value="ChtBD1"/>
    <property type="match status" value="1"/>
</dbReference>
<feature type="signal peptide" evidence="7">
    <location>
        <begin position="1"/>
        <end position="19"/>
    </location>
</feature>
<feature type="region of interest" description="Disordered" evidence="6">
    <location>
        <begin position="974"/>
        <end position="1074"/>
    </location>
</feature>
<keyword evidence="10" id="KW-1185">Reference proteome</keyword>
<feature type="compositionally biased region" description="Basic and acidic residues" evidence="6">
    <location>
        <begin position="1628"/>
        <end position="1640"/>
    </location>
</feature>
<feature type="domain" description="Chitin-binding type-1" evidence="8">
    <location>
        <begin position="1510"/>
        <end position="1552"/>
    </location>
</feature>
<dbReference type="Pfam" id="PF17210">
    <property type="entry name" value="SdrD_B"/>
    <property type="match status" value="1"/>
</dbReference>
<evidence type="ECO:0000256" key="4">
    <source>
        <dbReference type="ARBA" id="ARBA00022821"/>
    </source>
</evidence>
<dbReference type="InterPro" id="IPR023346">
    <property type="entry name" value="Lysozyme-like_dom_sf"/>
</dbReference>
<dbReference type="PANTHER" id="PTHR22595:SF79">
    <property type="entry name" value="CHITINASE 12"/>
    <property type="match status" value="1"/>
</dbReference>
<name>A0ABD3N134_9STRA</name>
<dbReference type="CDD" id="cd00325">
    <property type="entry name" value="chitinase_GH19"/>
    <property type="match status" value="2"/>
</dbReference>
<evidence type="ECO:0000259" key="8">
    <source>
        <dbReference type="SMART" id="SM00270"/>
    </source>
</evidence>
<feature type="compositionally biased region" description="Polar residues" evidence="6">
    <location>
        <begin position="490"/>
        <end position="520"/>
    </location>
</feature>
<feature type="chain" id="PRO_5044755356" description="Chitin-binding type-1 domain-containing protein" evidence="7">
    <location>
        <begin position="20"/>
        <end position="1693"/>
    </location>
</feature>
<feature type="compositionally biased region" description="Acidic residues" evidence="6">
    <location>
        <begin position="472"/>
        <end position="489"/>
    </location>
</feature>
<dbReference type="Gene3D" id="2.60.40.10">
    <property type="entry name" value="Immunoglobulins"/>
    <property type="match status" value="1"/>
</dbReference>
<dbReference type="GO" id="GO:0005576">
    <property type="term" value="C:extracellular region"/>
    <property type="evidence" value="ECO:0007669"/>
    <property type="project" value="UniProtKB-SubCell"/>
</dbReference>
<dbReference type="SMART" id="SM00270">
    <property type="entry name" value="ChtBD1"/>
    <property type="match status" value="2"/>
</dbReference>
<accession>A0ABD3N134</accession>
<feature type="compositionally biased region" description="Polar residues" evidence="6">
    <location>
        <begin position="1118"/>
        <end position="1131"/>
    </location>
</feature>
<dbReference type="InterPro" id="IPR001002">
    <property type="entry name" value="Chitin-bd_1"/>
</dbReference>
<comment type="caution">
    <text evidence="9">The sequence shown here is derived from an EMBL/GenBank/DDBJ whole genome shotgun (WGS) entry which is preliminary data.</text>
</comment>
<keyword evidence="4" id="KW-0611">Plant defense</keyword>
<feature type="compositionally biased region" description="Polar residues" evidence="6">
    <location>
        <begin position="988"/>
        <end position="1000"/>
    </location>
</feature>
<organism evidence="9 10">
    <name type="scientific">Cyclotella atomus</name>
    <dbReference type="NCBI Taxonomy" id="382360"/>
    <lineage>
        <taxon>Eukaryota</taxon>
        <taxon>Sar</taxon>
        <taxon>Stramenopiles</taxon>
        <taxon>Ochrophyta</taxon>
        <taxon>Bacillariophyta</taxon>
        <taxon>Coscinodiscophyceae</taxon>
        <taxon>Thalassiosirophycidae</taxon>
        <taxon>Stephanodiscales</taxon>
        <taxon>Stephanodiscaceae</taxon>
        <taxon>Cyclotella</taxon>
    </lineage>
</organism>
<feature type="compositionally biased region" description="Pro residues" evidence="6">
    <location>
        <begin position="1053"/>
        <end position="1067"/>
    </location>
</feature>
<dbReference type="GO" id="GO:0006952">
    <property type="term" value="P:defense response"/>
    <property type="evidence" value="ECO:0007669"/>
    <property type="project" value="UniProtKB-KW"/>
</dbReference>
<reference evidence="9 10" key="1">
    <citation type="submission" date="2024-10" db="EMBL/GenBank/DDBJ databases">
        <title>Updated reference genomes for cyclostephanoid diatoms.</title>
        <authorList>
            <person name="Roberts W.R."/>
            <person name="Alverson A.J."/>
        </authorList>
    </citation>
    <scope>NUCLEOTIDE SEQUENCE [LARGE SCALE GENOMIC DNA]</scope>
    <source>
        <strain evidence="9 10">AJA010-31</strain>
    </source>
</reference>
<dbReference type="Gene3D" id="3.30.20.10">
    <property type="entry name" value="Endochitinase, domain 2"/>
    <property type="match status" value="1"/>
</dbReference>
<protein>
    <recommendedName>
        <fullName evidence="8">Chitin-binding type-1 domain-containing protein</fullName>
    </recommendedName>
</protein>
<dbReference type="PANTHER" id="PTHR22595">
    <property type="entry name" value="CHITINASE-RELATED"/>
    <property type="match status" value="1"/>
</dbReference>
<evidence type="ECO:0000256" key="3">
    <source>
        <dbReference type="ARBA" id="ARBA00022729"/>
    </source>
</evidence>
<dbReference type="InterPro" id="IPR013783">
    <property type="entry name" value="Ig-like_fold"/>
</dbReference>
<feature type="region of interest" description="Disordered" evidence="6">
    <location>
        <begin position="1621"/>
        <end position="1645"/>
    </location>
</feature>
<evidence type="ECO:0000256" key="6">
    <source>
        <dbReference type="SAM" id="MobiDB-lite"/>
    </source>
</evidence>
<feature type="compositionally biased region" description="Polar residues" evidence="6">
    <location>
        <begin position="1140"/>
        <end position="1154"/>
    </location>
</feature>